<dbReference type="Proteomes" id="UP000828048">
    <property type="component" value="Chromosome 1"/>
</dbReference>
<proteinExistence type="predicted"/>
<name>A0ACB7XPI6_9ERIC</name>
<gene>
    <name evidence="1" type="ORF">Vadar_009922</name>
</gene>
<keyword evidence="2" id="KW-1185">Reference proteome</keyword>
<evidence type="ECO:0000313" key="1">
    <source>
        <dbReference type="EMBL" id="KAH7842866.1"/>
    </source>
</evidence>
<reference evidence="1 2" key="1">
    <citation type="journal article" date="2021" name="Hortic Res">
        <title>High-quality reference genome and annotation aids understanding of berry development for evergreen blueberry (Vaccinium darrowii).</title>
        <authorList>
            <person name="Yu J."/>
            <person name="Hulse-Kemp A.M."/>
            <person name="Babiker E."/>
            <person name="Staton M."/>
        </authorList>
    </citation>
    <scope>NUCLEOTIDE SEQUENCE [LARGE SCALE GENOMIC DNA]</scope>
    <source>
        <strain evidence="2">cv. NJ 8807/NJ 8810</strain>
        <tissue evidence="1">Young leaf</tissue>
    </source>
</reference>
<dbReference type="EMBL" id="CM037151">
    <property type="protein sequence ID" value="KAH7842866.1"/>
    <property type="molecule type" value="Genomic_DNA"/>
</dbReference>
<protein>
    <submittedName>
        <fullName evidence="1">Uncharacterized protein</fullName>
    </submittedName>
</protein>
<accession>A0ACB7XPI6</accession>
<comment type="caution">
    <text evidence="1">The sequence shown here is derived from an EMBL/GenBank/DDBJ whole genome shotgun (WGS) entry which is preliminary data.</text>
</comment>
<organism evidence="1 2">
    <name type="scientific">Vaccinium darrowii</name>
    <dbReference type="NCBI Taxonomy" id="229202"/>
    <lineage>
        <taxon>Eukaryota</taxon>
        <taxon>Viridiplantae</taxon>
        <taxon>Streptophyta</taxon>
        <taxon>Embryophyta</taxon>
        <taxon>Tracheophyta</taxon>
        <taxon>Spermatophyta</taxon>
        <taxon>Magnoliopsida</taxon>
        <taxon>eudicotyledons</taxon>
        <taxon>Gunneridae</taxon>
        <taxon>Pentapetalae</taxon>
        <taxon>asterids</taxon>
        <taxon>Ericales</taxon>
        <taxon>Ericaceae</taxon>
        <taxon>Vaccinioideae</taxon>
        <taxon>Vaccinieae</taxon>
        <taxon>Vaccinium</taxon>
    </lineage>
</organism>
<evidence type="ECO:0000313" key="2">
    <source>
        <dbReference type="Proteomes" id="UP000828048"/>
    </source>
</evidence>
<sequence length="156" mass="17168">MSLLRKLFLVEAINLVRKSTIILDVDFVHCGLVKGSKHGTGFINDNDGHVLTCFQLVADKVEYLRTEKYSEGWIPSLVTAKLDDVTLIFAKLVAVDASNNLALLNLLSTSVDHPVDLKPLSFALHLPKVGDALFCLGQHYGVPYALRYGFLSNPSL</sequence>